<comment type="subcellular location">
    <subcellularLocation>
        <location evidence="1 9">Cell membrane</location>
        <topology evidence="1 9">Multi-pass membrane protein</topology>
    </subcellularLocation>
</comment>
<evidence type="ECO:0000259" key="11">
    <source>
        <dbReference type="Pfam" id="PF21760"/>
    </source>
</evidence>
<dbReference type="InterPro" id="IPR054384">
    <property type="entry name" value="SecDF_P1_head"/>
</dbReference>
<keyword evidence="4 9" id="KW-0812">Transmembrane</keyword>
<dbReference type="Gene3D" id="3.30.70.3400">
    <property type="match status" value="1"/>
</dbReference>
<accession>A0ABW4N9H5</accession>
<evidence type="ECO:0000256" key="3">
    <source>
        <dbReference type="ARBA" id="ARBA00022475"/>
    </source>
</evidence>
<comment type="similarity">
    <text evidence="9">Belongs to the SecD/SecF family. SecD subfamily.</text>
</comment>
<dbReference type="Pfam" id="PF02355">
    <property type="entry name" value="SecD_SecF_C"/>
    <property type="match status" value="1"/>
</dbReference>
<comment type="subunit">
    <text evidence="9">Forms a complex with SecF. Part of the essential Sec protein translocation apparatus which comprises SecA, SecYEG and auxiliary proteins SecDF-YajC and YidC.</text>
</comment>
<evidence type="ECO:0000256" key="9">
    <source>
        <dbReference type="HAMAP-Rule" id="MF_01463"/>
    </source>
</evidence>
<keyword evidence="5 9" id="KW-0653">Protein transport</keyword>
<dbReference type="RefSeq" id="WP_380939156.1">
    <property type="nucleotide sequence ID" value="NZ_JBHUFC010000002.1"/>
</dbReference>
<feature type="transmembrane region" description="Helical" evidence="9">
    <location>
        <begin position="496"/>
        <end position="520"/>
    </location>
</feature>
<evidence type="ECO:0000256" key="5">
    <source>
        <dbReference type="ARBA" id="ARBA00022927"/>
    </source>
</evidence>
<keyword evidence="6 9" id="KW-1133">Transmembrane helix</keyword>
<evidence type="ECO:0000256" key="4">
    <source>
        <dbReference type="ARBA" id="ARBA00022692"/>
    </source>
</evidence>
<dbReference type="InterPro" id="IPR048634">
    <property type="entry name" value="SecD_SecF_C"/>
</dbReference>
<dbReference type="NCBIfam" id="TIGR00916">
    <property type="entry name" value="2A0604s01"/>
    <property type="match status" value="1"/>
</dbReference>
<comment type="function">
    <text evidence="9">Part of the Sec protein translocase complex. Interacts with the SecYEG preprotein conducting channel. SecDF uses the proton motive force (PMF) to complete protein translocation after the ATP-dependent function of SecA.</text>
</comment>
<feature type="transmembrane region" description="Helical" evidence="9">
    <location>
        <begin position="373"/>
        <end position="392"/>
    </location>
</feature>
<feature type="domain" description="Protein translocase subunit SecDF P1" evidence="11">
    <location>
        <begin position="160"/>
        <end position="219"/>
    </location>
</feature>
<evidence type="ECO:0000256" key="6">
    <source>
        <dbReference type="ARBA" id="ARBA00022989"/>
    </source>
</evidence>
<feature type="domain" description="SecDF P1 head subdomain" evidence="12">
    <location>
        <begin position="238"/>
        <end position="350"/>
    </location>
</feature>
<organism evidence="13 14">
    <name type="scientific">Sphingomonas floccifaciens</name>
    <dbReference type="NCBI Taxonomy" id="1844115"/>
    <lineage>
        <taxon>Bacteria</taxon>
        <taxon>Pseudomonadati</taxon>
        <taxon>Pseudomonadota</taxon>
        <taxon>Alphaproteobacteria</taxon>
        <taxon>Sphingomonadales</taxon>
        <taxon>Sphingomonadaceae</taxon>
        <taxon>Sphingomonas</taxon>
    </lineage>
</organism>
<name>A0ABW4N9H5_9SPHN</name>
<dbReference type="InterPro" id="IPR055344">
    <property type="entry name" value="SecD_SecF_C_bact"/>
</dbReference>
<protein>
    <recommendedName>
        <fullName evidence="9">Protein translocase subunit SecD</fullName>
    </recommendedName>
</protein>
<keyword evidence="8 9" id="KW-0472">Membrane</keyword>
<feature type="domain" description="Protein export membrane protein SecD/SecF C-terminal" evidence="10">
    <location>
        <begin position="351"/>
        <end position="521"/>
    </location>
</feature>
<evidence type="ECO:0000256" key="2">
    <source>
        <dbReference type="ARBA" id="ARBA00022448"/>
    </source>
</evidence>
<dbReference type="Pfam" id="PF22599">
    <property type="entry name" value="SecDF_P1_head"/>
    <property type="match status" value="1"/>
</dbReference>
<evidence type="ECO:0000256" key="1">
    <source>
        <dbReference type="ARBA" id="ARBA00004651"/>
    </source>
</evidence>
<dbReference type="InterPro" id="IPR005791">
    <property type="entry name" value="SecD"/>
</dbReference>
<dbReference type="InterPro" id="IPR048631">
    <property type="entry name" value="SecD_1st"/>
</dbReference>
<dbReference type="InterPro" id="IPR022646">
    <property type="entry name" value="SecD/SecF_CS"/>
</dbReference>
<keyword evidence="14" id="KW-1185">Reference proteome</keyword>
<dbReference type="Pfam" id="PF07549">
    <property type="entry name" value="Sec_GG"/>
    <property type="match status" value="1"/>
</dbReference>
<sequence>MLDFPKWKVWLVWATIIFCSLLAVPSLVPESARAKWPGWVPQPVINLGLDLAGGSYILLEADTKDVANARVEAMREQIQTEMRRANPRINIGDISTRDGQLSFVVRDSSQVDAARERLLPMTSGAGMTGQRDWDISVVDTNRFVMKPTAAGINQAIDTAMNDAREIVGKRINALGTREPNIVREGNNRIVVEVPGLKDPEALKALIGKTAKLEFKLVDQIGSSDAEALARGQAPIGSQVLPYANGGGQIAVKRTAVISGDQIADAKQSYDQNGQPDVTLTFNGEGGRRFARVTQENTGKPFAIVVDNQVISAPNINEPILGGTATISGGGFTVQTANELAIALRSGKLPVDLKVVQESSISAELGQDSIDKGILAGVVGSLALIAFMVATYLRFGVYTTAALLVNAVMILGLMALFNATLTLPGIAGFVLTIGAAVDANVLINERIREEQRIRGRAALPAVEVGYKEASRAIFDANLTNVISAVIMFVFGSGPVRGFAVVLAIGIVTSVFTGVTFTRLLVAGWLKRNRPKSINI</sequence>
<dbReference type="NCBIfam" id="TIGR01129">
    <property type="entry name" value="secD"/>
    <property type="match status" value="1"/>
</dbReference>
<proteinExistence type="inferred from homology"/>
<dbReference type="PANTHER" id="PTHR30081">
    <property type="entry name" value="PROTEIN-EXPORT MEMBRANE PROTEIN SEC"/>
    <property type="match status" value="1"/>
</dbReference>
<dbReference type="Pfam" id="PF21760">
    <property type="entry name" value="SecD_1st"/>
    <property type="match status" value="1"/>
</dbReference>
<evidence type="ECO:0000313" key="13">
    <source>
        <dbReference type="EMBL" id="MFD1786822.1"/>
    </source>
</evidence>
<feature type="transmembrane region" description="Helical" evidence="9">
    <location>
        <begin position="471"/>
        <end position="490"/>
    </location>
</feature>
<evidence type="ECO:0000259" key="10">
    <source>
        <dbReference type="Pfam" id="PF02355"/>
    </source>
</evidence>
<dbReference type="PANTHER" id="PTHR30081:SF1">
    <property type="entry name" value="PROTEIN TRANSLOCASE SUBUNIT SECD"/>
    <property type="match status" value="1"/>
</dbReference>
<reference evidence="14" key="1">
    <citation type="journal article" date="2019" name="Int. J. Syst. Evol. Microbiol.">
        <title>The Global Catalogue of Microorganisms (GCM) 10K type strain sequencing project: providing services to taxonomists for standard genome sequencing and annotation.</title>
        <authorList>
            <consortium name="The Broad Institute Genomics Platform"/>
            <consortium name="The Broad Institute Genome Sequencing Center for Infectious Disease"/>
            <person name="Wu L."/>
            <person name="Ma J."/>
        </authorList>
    </citation>
    <scope>NUCLEOTIDE SEQUENCE [LARGE SCALE GENOMIC DNA]</scope>
    <source>
        <strain evidence="14">Q85</strain>
    </source>
</reference>
<comment type="caution">
    <text evidence="13">The sequence shown here is derived from an EMBL/GenBank/DDBJ whole genome shotgun (WGS) entry which is preliminary data.</text>
</comment>
<feature type="transmembrane region" description="Helical" evidence="9">
    <location>
        <begin position="399"/>
        <end position="416"/>
    </location>
</feature>
<evidence type="ECO:0000259" key="12">
    <source>
        <dbReference type="Pfam" id="PF22599"/>
    </source>
</evidence>
<dbReference type="HAMAP" id="MF_01463_B">
    <property type="entry name" value="SecD_B"/>
    <property type="match status" value="1"/>
</dbReference>
<feature type="transmembrane region" description="Helical" evidence="9">
    <location>
        <begin position="422"/>
        <end position="442"/>
    </location>
</feature>
<evidence type="ECO:0000256" key="8">
    <source>
        <dbReference type="ARBA" id="ARBA00023136"/>
    </source>
</evidence>
<dbReference type="SUPFAM" id="SSF82866">
    <property type="entry name" value="Multidrug efflux transporter AcrB transmembrane domain"/>
    <property type="match status" value="1"/>
</dbReference>
<comment type="caution">
    <text evidence="9">Lacks conserved residue(s) required for the propagation of feature annotation.</text>
</comment>
<evidence type="ECO:0000313" key="14">
    <source>
        <dbReference type="Proteomes" id="UP001597283"/>
    </source>
</evidence>
<keyword evidence="2 9" id="KW-0813">Transport</keyword>
<dbReference type="EMBL" id="JBHUFC010000002">
    <property type="protein sequence ID" value="MFD1786822.1"/>
    <property type="molecule type" value="Genomic_DNA"/>
</dbReference>
<keyword evidence="3 9" id="KW-1003">Cell membrane</keyword>
<dbReference type="InterPro" id="IPR022813">
    <property type="entry name" value="SecD/SecF_arch_bac"/>
</dbReference>
<gene>
    <name evidence="9 13" type="primary">secD</name>
    <name evidence="13" type="ORF">ACFSC3_04475</name>
</gene>
<dbReference type="Proteomes" id="UP001597283">
    <property type="component" value="Unassembled WGS sequence"/>
</dbReference>
<dbReference type="Gene3D" id="3.30.1360.200">
    <property type="match status" value="1"/>
</dbReference>
<keyword evidence="7 9" id="KW-0811">Translocation</keyword>
<evidence type="ECO:0000256" key="7">
    <source>
        <dbReference type="ARBA" id="ARBA00023010"/>
    </source>
</evidence>